<dbReference type="PaxDb" id="29760-VIT_01s0010g02510.t01"/>
<gene>
    <name evidence="1" type="ordered locus">VIT_01s0010g02510</name>
</gene>
<protein>
    <submittedName>
        <fullName evidence="1">Uncharacterized protein</fullName>
    </submittedName>
</protein>
<dbReference type="EMBL" id="FN595754">
    <property type="protein sequence ID" value="CBI27554.3"/>
    <property type="molecule type" value="Genomic_DNA"/>
</dbReference>
<dbReference type="InParanoid" id="D7TAN1"/>
<accession>D7TAN1</accession>
<evidence type="ECO:0000313" key="2">
    <source>
        <dbReference type="Proteomes" id="UP000009183"/>
    </source>
</evidence>
<proteinExistence type="predicted"/>
<sequence length="51" mass="5689">MVVLGIPQCDCHGWGWCPQPPLCYGRAWMGPWGGNSYSFMDHHLVHSMANG</sequence>
<evidence type="ECO:0000313" key="1">
    <source>
        <dbReference type="EMBL" id="CBI27554.3"/>
    </source>
</evidence>
<dbReference type="STRING" id="29760.D7TAN1"/>
<dbReference type="HOGENOM" id="CLU_3110304_0_0_1"/>
<dbReference type="AlphaFoldDB" id="D7TAN1"/>
<name>D7TAN1_VITVI</name>
<reference evidence="2" key="1">
    <citation type="journal article" date="2007" name="Nature">
        <title>The grapevine genome sequence suggests ancestral hexaploidization in major angiosperm phyla.</title>
        <authorList>
            <consortium name="The French-Italian Public Consortium for Grapevine Genome Characterization."/>
            <person name="Jaillon O."/>
            <person name="Aury J.-M."/>
            <person name="Noel B."/>
            <person name="Policriti A."/>
            <person name="Clepet C."/>
            <person name="Casagrande A."/>
            <person name="Choisne N."/>
            <person name="Aubourg S."/>
            <person name="Vitulo N."/>
            <person name="Jubin C."/>
            <person name="Vezzi A."/>
            <person name="Legeai F."/>
            <person name="Hugueney P."/>
            <person name="Dasilva C."/>
            <person name="Horner D."/>
            <person name="Mica E."/>
            <person name="Jublot D."/>
            <person name="Poulain J."/>
            <person name="Bruyere C."/>
            <person name="Billault A."/>
            <person name="Segurens B."/>
            <person name="Gouyvenoux M."/>
            <person name="Ugarte E."/>
            <person name="Cattonaro F."/>
            <person name="Anthouard V."/>
            <person name="Vico V."/>
            <person name="Del Fabbro C."/>
            <person name="Alaux M."/>
            <person name="Di Gaspero G."/>
            <person name="Dumas V."/>
            <person name="Felice N."/>
            <person name="Paillard S."/>
            <person name="Juman I."/>
            <person name="Moroldo M."/>
            <person name="Scalabrin S."/>
            <person name="Canaguier A."/>
            <person name="Le Clainche I."/>
            <person name="Malacrida G."/>
            <person name="Durand E."/>
            <person name="Pesole G."/>
            <person name="Laucou V."/>
            <person name="Chatelet P."/>
            <person name="Merdinoglu D."/>
            <person name="Delledonne M."/>
            <person name="Pezzotti M."/>
            <person name="Lecharny A."/>
            <person name="Scarpelli C."/>
            <person name="Artiguenave F."/>
            <person name="Pe M.E."/>
            <person name="Valle G."/>
            <person name="Morgante M."/>
            <person name="Caboche M."/>
            <person name="Adam-Blondon A.-F."/>
            <person name="Weissenbach J."/>
            <person name="Quetier F."/>
            <person name="Wincker P."/>
        </authorList>
    </citation>
    <scope>NUCLEOTIDE SEQUENCE [LARGE SCALE GENOMIC DNA]</scope>
    <source>
        <strain evidence="2">cv. Pinot noir / PN40024</strain>
    </source>
</reference>
<organism evidence="1 2">
    <name type="scientific">Vitis vinifera</name>
    <name type="common">Grape</name>
    <dbReference type="NCBI Taxonomy" id="29760"/>
    <lineage>
        <taxon>Eukaryota</taxon>
        <taxon>Viridiplantae</taxon>
        <taxon>Streptophyta</taxon>
        <taxon>Embryophyta</taxon>
        <taxon>Tracheophyta</taxon>
        <taxon>Spermatophyta</taxon>
        <taxon>Magnoliopsida</taxon>
        <taxon>eudicotyledons</taxon>
        <taxon>Gunneridae</taxon>
        <taxon>Pentapetalae</taxon>
        <taxon>rosids</taxon>
        <taxon>Vitales</taxon>
        <taxon>Vitaceae</taxon>
        <taxon>Viteae</taxon>
        <taxon>Vitis</taxon>
    </lineage>
</organism>
<dbReference type="Proteomes" id="UP000009183">
    <property type="component" value="Chromosome 1"/>
</dbReference>
<keyword evidence="2" id="KW-1185">Reference proteome</keyword>